<reference evidence="9" key="1">
    <citation type="journal article" date="2023" name="DNA Res.">
        <title>Chromosome-level genome assembly of Phrynocephalus forsythii using third-generation DNA sequencing and Hi-C analysis.</title>
        <authorList>
            <person name="Qi Y."/>
            <person name="Zhao W."/>
            <person name="Zhao Y."/>
            <person name="Niu C."/>
            <person name="Cao S."/>
            <person name="Zhang Y."/>
        </authorList>
    </citation>
    <scope>NUCLEOTIDE SEQUENCE</scope>
    <source>
        <tissue evidence="9">Muscle</tissue>
    </source>
</reference>
<dbReference type="Gene3D" id="3.40.50.1820">
    <property type="entry name" value="alpha/beta hydrolase"/>
    <property type="match status" value="2"/>
</dbReference>
<evidence type="ECO:0000256" key="4">
    <source>
        <dbReference type="ARBA" id="ARBA00022963"/>
    </source>
</evidence>
<evidence type="ECO:0000259" key="7">
    <source>
        <dbReference type="Pfam" id="PF00561"/>
    </source>
</evidence>
<evidence type="ECO:0000313" key="9">
    <source>
        <dbReference type="EMBL" id="KAJ7324181.1"/>
    </source>
</evidence>
<dbReference type="SUPFAM" id="SSF53474">
    <property type="entry name" value="alpha/beta-Hydrolases"/>
    <property type="match status" value="2"/>
</dbReference>
<evidence type="ECO:0000256" key="6">
    <source>
        <dbReference type="ARBA" id="ARBA00023180"/>
    </source>
</evidence>
<gene>
    <name evidence="9" type="ORF">JRQ81_017201</name>
</gene>
<dbReference type="Proteomes" id="UP001142489">
    <property type="component" value="Unassembled WGS sequence"/>
</dbReference>
<feature type="domain" description="AB hydrolase-1" evidence="7">
    <location>
        <begin position="234"/>
        <end position="531"/>
    </location>
</feature>
<evidence type="ECO:0000256" key="3">
    <source>
        <dbReference type="ARBA" id="ARBA00022801"/>
    </source>
</evidence>
<dbReference type="FunFam" id="3.40.50.1820:FF:000057">
    <property type="entry name" value="Lipase"/>
    <property type="match status" value="1"/>
</dbReference>
<sequence>MNVSQVICYRGYPSEEYEVLTDDGYYLTINRIPGGRKNLTLRGPKPVVFLQHGLFGEASFWIENMANNSLGFILADAGYDVWLGNNRGTSWSRRHQNLSAEQDDYWNFSFHEMAMYDLPAMINFILKNTGQKQLHYIGYSQGCTIGFIAFSAMPELSRKIKMFFALAPAITVQHATSPVVKLLLHFDYPIKHELITHRGYPSEEYQVVTEDGYILSINRIPFGHKNQSDAVLRPAVFLQHGLLGDGSHWVTNMAHNSLGFILADAGYDVWIGNSRGNIWSRSHQNLSANQEEFCFDEMAKFDLPAVLSFILQKTGQQQLYYVGYSQGAAIAFIAFSTMPELAQRIKLFFALAPVTRLKYARSPAIKLLNLPDRFLRGLLGKKEFLPHNRYLKKIISAFCSRRLLASVCGNVFFLLSGYNTENINMSRVHVYVARTPAGTSAQNILHWSQVFHCSLFKGFDWGDEMQNQKKHNQFTPPIYKVGDMNVPTAVWTGGKDLLSDPQDVAILLPQIRNLVSHKSIPQWAHIDFIWGLDAPQRMYKDMLELMRHQPSRWQH</sequence>
<dbReference type="GO" id="GO:0016042">
    <property type="term" value="P:lipid catabolic process"/>
    <property type="evidence" value="ECO:0007669"/>
    <property type="project" value="UniProtKB-KW"/>
</dbReference>
<evidence type="ECO:0000256" key="1">
    <source>
        <dbReference type="ARBA" id="ARBA00010701"/>
    </source>
</evidence>
<evidence type="ECO:0000256" key="5">
    <source>
        <dbReference type="ARBA" id="ARBA00023098"/>
    </source>
</evidence>
<dbReference type="InterPro" id="IPR000073">
    <property type="entry name" value="AB_hydrolase_1"/>
</dbReference>
<dbReference type="Pfam" id="PF04083">
    <property type="entry name" value="Abhydro_lipase"/>
    <property type="match status" value="1"/>
</dbReference>
<evidence type="ECO:0000259" key="8">
    <source>
        <dbReference type="Pfam" id="PF04083"/>
    </source>
</evidence>
<dbReference type="AlphaFoldDB" id="A0A9Q0XPW7"/>
<accession>A0A9Q0XPW7</accession>
<name>A0A9Q0XPW7_9SAUR</name>
<comment type="caution">
    <text evidence="9">The sequence shown here is derived from an EMBL/GenBank/DDBJ whole genome shotgun (WGS) entry which is preliminary data.</text>
</comment>
<keyword evidence="6" id="KW-0325">Glycoprotein</keyword>
<keyword evidence="3" id="KW-0378">Hydrolase</keyword>
<dbReference type="GO" id="GO:0016787">
    <property type="term" value="F:hydrolase activity"/>
    <property type="evidence" value="ECO:0007669"/>
    <property type="project" value="UniProtKB-KW"/>
</dbReference>
<dbReference type="EMBL" id="JAPFRF010000008">
    <property type="protein sequence ID" value="KAJ7324181.1"/>
    <property type="molecule type" value="Genomic_DNA"/>
</dbReference>
<proteinExistence type="inferred from homology"/>
<keyword evidence="4" id="KW-0442">Lipid degradation</keyword>
<evidence type="ECO:0008006" key="11">
    <source>
        <dbReference type="Google" id="ProtNLM"/>
    </source>
</evidence>
<dbReference type="InterPro" id="IPR006693">
    <property type="entry name" value="AB_hydrolase_lipase"/>
</dbReference>
<feature type="domain" description="Partial AB-hydrolase lipase" evidence="8">
    <location>
        <begin position="3"/>
        <end position="64"/>
    </location>
</feature>
<keyword evidence="2" id="KW-0732">Signal</keyword>
<comment type="similarity">
    <text evidence="1">Belongs to the AB hydrolase superfamily. Lipase family.</text>
</comment>
<keyword evidence="5" id="KW-0443">Lipid metabolism</keyword>
<evidence type="ECO:0000313" key="10">
    <source>
        <dbReference type="Proteomes" id="UP001142489"/>
    </source>
</evidence>
<organism evidence="9 10">
    <name type="scientific">Phrynocephalus forsythii</name>
    <dbReference type="NCBI Taxonomy" id="171643"/>
    <lineage>
        <taxon>Eukaryota</taxon>
        <taxon>Metazoa</taxon>
        <taxon>Chordata</taxon>
        <taxon>Craniata</taxon>
        <taxon>Vertebrata</taxon>
        <taxon>Euteleostomi</taxon>
        <taxon>Lepidosauria</taxon>
        <taxon>Squamata</taxon>
        <taxon>Bifurcata</taxon>
        <taxon>Unidentata</taxon>
        <taxon>Episquamata</taxon>
        <taxon>Toxicofera</taxon>
        <taxon>Iguania</taxon>
        <taxon>Acrodonta</taxon>
        <taxon>Agamidae</taxon>
        <taxon>Agaminae</taxon>
        <taxon>Phrynocephalus</taxon>
    </lineage>
</organism>
<dbReference type="PANTHER" id="PTHR11005">
    <property type="entry name" value="LYSOSOMAL ACID LIPASE-RELATED"/>
    <property type="match status" value="1"/>
</dbReference>
<dbReference type="InterPro" id="IPR029058">
    <property type="entry name" value="AB_hydrolase_fold"/>
</dbReference>
<protein>
    <recommendedName>
        <fullName evidence="11">Lipase member M</fullName>
    </recommendedName>
</protein>
<evidence type="ECO:0000256" key="2">
    <source>
        <dbReference type="ARBA" id="ARBA00022729"/>
    </source>
</evidence>
<dbReference type="FunFam" id="3.40.50.1820:FF:000012">
    <property type="entry name" value="Lipase"/>
    <property type="match status" value="1"/>
</dbReference>
<keyword evidence="10" id="KW-1185">Reference proteome</keyword>
<dbReference type="OrthoDB" id="9974421at2759"/>
<dbReference type="Pfam" id="PF00561">
    <property type="entry name" value="Abhydrolase_1"/>
    <property type="match status" value="1"/>
</dbReference>